<evidence type="ECO:0000256" key="3">
    <source>
        <dbReference type="ARBA" id="ARBA00006171"/>
    </source>
</evidence>
<evidence type="ECO:0000313" key="7">
    <source>
        <dbReference type="Proteomes" id="UP000245959"/>
    </source>
</evidence>
<reference evidence="5 8" key="2">
    <citation type="submission" date="2020-04" db="EMBL/GenBank/DDBJ databases">
        <authorList>
            <person name="Hitch T.C.A."/>
            <person name="Wylensek D."/>
            <person name="Clavel T."/>
        </authorList>
    </citation>
    <scope>NUCLEOTIDE SEQUENCE [LARGE SCALE GENOMIC DNA]</scope>
    <source>
        <strain evidence="5 8">COR2-253-APC-1A</strain>
    </source>
</reference>
<evidence type="ECO:0000313" key="8">
    <source>
        <dbReference type="Proteomes" id="UP000576225"/>
    </source>
</evidence>
<dbReference type="Proteomes" id="UP000245959">
    <property type="component" value="Unassembled WGS sequence"/>
</dbReference>
<evidence type="ECO:0000313" key="6">
    <source>
        <dbReference type="EMBL" id="PVY40036.1"/>
    </source>
</evidence>
<dbReference type="SFLD" id="SFLDG01135">
    <property type="entry name" value="C1.5.6:_HAD__Beta-PGM__Phospha"/>
    <property type="match status" value="1"/>
</dbReference>
<dbReference type="PRINTS" id="PR00413">
    <property type="entry name" value="HADHALOGNASE"/>
</dbReference>
<dbReference type="EMBL" id="JABAEW010000002">
    <property type="protein sequence ID" value="NMD85273.1"/>
    <property type="molecule type" value="Genomic_DNA"/>
</dbReference>
<dbReference type="GeneID" id="78295750"/>
<dbReference type="InterPro" id="IPR006549">
    <property type="entry name" value="HAD-SF_hydro_IIIA"/>
</dbReference>
<name>A0A2U1AUD1_9BACT</name>
<dbReference type="Gene3D" id="1.10.150.240">
    <property type="entry name" value="Putative phosphatase, domain 2"/>
    <property type="match status" value="1"/>
</dbReference>
<dbReference type="EMBL" id="QEKH01000018">
    <property type="protein sequence ID" value="PVY40036.1"/>
    <property type="molecule type" value="Genomic_DNA"/>
</dbReference>
<dbReference type="InterPro" id="IPR023214">
    <property type="entry name" value="HAD_sf"/>
</dbReference>
<accession>A0A2U1AUD1</accession>
<dbReference type="GO" id="GO:0006281">
    <property type="term" value="P:DNA repair"/>
    <property type="evidence" value="ECO:0007669"/>
    <property type="project" value="TreeGrafter"/>
</dbReference>
<dbReference type="EC" id="3.1.3.18" evidence="4"/>
<dbReference type="PANTHER" id="PTHR43434">
    <property type="entry name" value="PHOSPHOGLYCOLATE PHOSPHATASE"/>
    <property type="match status" value="1"/>
</dbReference>
<evidence type="ECO:0000256" key="2">
    <source>
        <dbReference type="ARBA" id="ARBA00004818"/>
    </source>
</evidence>
<dbReference type="InterPro" id="IPR023198">
    <property type="entry name" value="PGP-like_dom2"/>
</dbReference>
<protein>
    <recommendedName>
        <fullName evidence="4">phosphoglycolate phosphatase</fullName>
        <ecNumber evidence="4">3.1.3.18</ecNumber>
    </recommendedName>
</protein>
<reference evidence="6 7" key="1">
    <citation type="submission" date="2018-04" db="EMBL/GenBank/DDBJ databases">
        <title>Genomic Encyclopedia of Type Strains, Phase IV (KMG-IV): sequencing the most valuable type-strain genomes for metagenomic binning, comparative biology and taxonomic classification.</title>
        <authorList>
            <person name="Goeker M."/>
        </authorList>
    </citation>
    <scope>NUCLEOTIDE SEQUENCE [LARGE SCALE GENOMIC DNA]</scope>
    <source>
        <strain evidence="6 7">DSM 14823</strain>
    </source>
</reference>
<dbReference type="NCBIfam" id="TIGR01662">
    <property type="entry name" value="HAD-SF-IIIA"/>
    <property type="match status" value="1"/>
</dbReference>
<organism evidence="6 7">
    <name type="scientific">Victivallis vadensis</name>
    <dbReference type="NCBI Taxonomy" id="172901"/>
    <lineage>
        <taxon>Bacteria</taxon>
        <taxon>Pseudomonadati</taxon>
        <taxon>Lentisphaerota</taxon>
        <taxon>Lentisphaeria</taxon>
        <taxon>Victivallales</taxon>
        <taxon>Victivallaceae</taxon>
        <taxon>Victivallis</taxon>
    </lineage>
</organism>
<comment type="pathway">
    <text evidence="2">Organic acid metabolism; glycolate biosynthesis; glycolate from 2-phosphoglycolate: step 1/1.</text>
</comment>
<comment type="caution">
    <text evidence="6">The sequence shown here is derived from an EMBL/GenBank/DDBJ whole genome shotgun (WGS) entry which is preliminary data.</text>
</comment>
<evidence type="ECO:0000313" key="5">
    <source>
        <dbReference type="EMBL" id="NMD85273.1"/>
    </source>
</evidence>
<gene>
    <name evidence="6" type="ORF">C8D82_11835</name>
    <name evidence="5" type="ORF">HF882_01610</name>
</gene>
<dbReference type="InterPro" id="IPR006439">
    <property type="entry name" value="HAD-SF_hydro_IA"/>
</dbReference>
<evidence type="ECO:0000256" key="4">
    <source>
        <dbReference type="ARBA" id="ARBA00013078"/>
    </source>
</evidence>
<comment type="catalytic activity">
    <reaction evidence="1">
        <text>2-phosphoglycolate + H2O = glycolate + phosphate</text>
        <dbReference type="Rhea" id="RHEA:14369"/>
        <dbReference type="ChEBI" id="CHEBI:15377"/>
        <dbReference type="ChEBI" id="CHEBI:29805"/>
        <dbReference type="ChEBI" id="CHEBI:43474"/>
        <dbReference type="ChEBI" id="CHEBI:58033"/>
        <dbReference type="EC" id="3.1.3.18"/>
    </reaction>
</comment>
<dbReference type="Proteomes" id="UP000576225">
    <property type="component" value="Unassembled WGS sequence"/>
</dbReference>
<dbReference type="GO" id="GO:0005829">
    <property type="term" value="C:cytosol"/>
    <property type="evidence" value="ECO:0007669"/>
    <property type="project" value="TreeGrafter"/>
</dbReference>
<dbReference type="PANTHER" id="PTHR43434:SF1">
    <property type="entry name" value="PHOSPHOGLYCOLATE PHOSPHATASE"/>
    <property type="match status" value="1"/>
</dbReference>
<evidence type="ECO:0000256" key="1">
    <source>
        <dbReference type="ARBA" id="ARBA00000830"/>
    </source>
</evidence>
<dbReference type="Gene3D" id="3.40.50.1000">
    <property type="entry name" value="HAD superfamily/HAD-like"/>
    <property type="match status" value="1"/>
</dbReference>
<dbReference type="RefSeq" id="WP_116884456.1">
    <property type="nucleotide sequence ID" value="NZ_CAJKCJ010000002.1"/>
</dbReference>
<dbReference type="InterPro" id="IPR036412">
    <property type="entry name" value="HAD-like_sf"/>
</dbReference>
<keyword evidence="5" id="KW-0378">Hydrolase</keyword>
<dbReference type="InterPro" id="IPR041492">
    <property type="entry name" value="HAD_2"/>
</dbReference>
<sequence>MVKLIVFDLDGTLIDSRLDLAGAVNHMRGTMGLEPLTADRVISFVGNGVPNLVRRAIADAEVDFDEALRRMKKYYSCHLMDSTSLYPGVKAGLKELGAQGIKLAVVTNKPTGAATVILEKLGVAGFLADIIGGDSDYPLKPEPDALNALRAKYRLPAESCWMFGDHYTDLEAGRRAGFRRALAKYGFGEARGEKPDFEVDSFSEFVMAIKGF</sequence>
<dbReference type="AlphaFoldDB" id="A0A2U1AUD1"/>
<dbReference type="SUPFAM" id="SSF56784">
    <property type="entry name" value="HAD-like"/>
    <property type="match status" value="1"/>
</dbReference>
<keyword evidence="7" id="KW-1185">Reference proteome</keyword>
<dbReference type="NCBIfam" id="TIGR01549">
    <property type="entry name" value="HAD-SF-IA-v1"/>
    <property type="match status" value="1"/>
</dbReference>
<dbReference type="SFLD" id="SFLDS00003">
    <property type="entry name" value="Haloacid_Dehalogenase"/>
    <property type="match status" value="1"/>
</dbReference>
<dbReference type="Pfam" id="PF13419">
    <property type="entry name" value="HAD_2"/>
    <property type="match status" value="1"/>
</dbReference>
<dbReference type="GO" id="GO:0008967">
    <property type="term" value="F:phosphoglycolate phosphatase activity"/>
    <property type="evidence" value="ECO:0007669"/>
    <property type="project" value="UniProtKB-EC"/>
</dbReference>
<proteinExistence type="inferred from homology"/>
<comment type="similarity">
    <text evidence="3">Belongs to the HAD-like hydrolase superfamily. CbbY/CbbZ/Gph/YieH family.</text>
</comment>
<dbReference type="SFLD" id="SFLDG01129">
    <property type="entry name" value="C1.5:_HAD__Beta-PGM__Phosphata"/>
    <property type="match status" value="1"/>
</dbReference>
<dbReference type="InterPro" id="IPR050155">
    <property type="entry name" value="HAD-like_hydrolase_sf"/>
</dbReference>